<evidence type="ECO:0000313" key="2">
    <source>
        <dbReference type="Proteomes" id="UP000054359"/>
    </source>
</evidence>
<dbReference type="AlphaFoldDB" id="A0A087U4E6"/>
<protein>
    <submittedName>
        <fullName evidence="1">Uncharacterized protein</fullName>
    </submittedName>
</protein>
<dbReference type="Proteomes" id="UP000054359">
    <property type="component" value="Unassembled WGS sequence"/>
</dbReference>
<gene>
    <name evidence="1" type="ORF">X975_25843</name>
</gene>
<organism evidence="1 2">
    <name type="scientific">Stegodyphus mimosarum</name>
    <name type="common">African social velvet spider</name>
    <dbReference type="NCBI Taxonomy" id="407821"/>
    <lineage>
        <taxon>Eukaryota</taxon>
        <taxon>Metazoa</taxon>
        <taxon>Ecdysozoa</taxon>
        <taxon>Arthropoda</taxon>
        <taxon>Chelicerata</taxon>
        <taxon>Arachnida</taxon>
        <taxon>Araneae</taxon>
        <taxon>Araneomorphae</taxon>
        <taxon>Entelegynae</taxon>
        <taxon>Eresoidea</taxon>
        <taxon>Eresidae</taxon>
        <taxon>Stegodyphus</taxon>
    </lineage>
</organism>
<dbReference type="EMBL" id="KK118102">
    <property type="protein sequence ID" value="KFM72235.1"/>
    <property type="molecule type" value="Genomic_DNA"/>
</dbReference>
<reference evidence="1 2" key="1">
    <citation type="submission" date="2013-11" db="EMBL/GenBank/DDBJ databases">
        <title>Genome sequencing of Stegodyphus mimosarum.</title>
        <authorList>
            <person name="Bechsgaard J."/>
        </authorList>
    </citation>
    <scope>NUCLEOTIDE SEQUENCE [LARGE SCALE GENOMIC DNA]</scope>
</reference>
<keyword evidence="2" id="KW-1185">Reference proteome</keyword>
<feature type="non-terminal residue" evidence="1">
    <location>
        <position position="78"/>
    </location>
</feature>
<name>A0A087U4E6_STEMI</name>
<sequence length="78" mass="8775">MKMNSTSLDATVWTFRILPNYCVASGFSNLFAIAYNNAFCDSIPKNDLTFACDPKFITEQSPLYKCCKDLCGENCLKQ</sequence>
<proteinExistence type="predicted"/>
<evidence type="ECO:0000313" key="1">
    <source>
        <dbReference type="EMBL" id="KFM72235.1"/>
    </source>
</evidence>
<accession>A0A087U4E6</accession>
<dbReference type="OrthoDB" id="6463133at2759"/>